<reference evidence="2" key="1">
    <citation type="journal article" date="2021" name="PeerJ">
        <title>Extensive microbial diversity within the chicken gut microbiome revealed by metagenomics and culture.</title>
        <authorList>
            <person name="Gilroy R."/>
            <person name="Ravi A."/>
            <person name="Getino M."/>
            <person name="Pursley I."/>
            <person name="Horton D.L."/>
            <person name="Alikhan N.F."/>
            <person name="Baker D."/>
            <person name="Gharbi K."/>
            <person name="Hall N."/>
            <person name="Watson M."/>
            <person name="Adriaenssens E.M."/>
            <person name="Foster-Nyarko E."/>
            <person name="Jarju S."/>
            <person name="Secka A."/>
            <person name="Antonio M."/>
            <person name="Oren A."/>
            <person name="Chaudhuri R.R."/>
            <person name="La Ragione R."/>
            <person name="Hildebrand F."/>
            <person name="Pallen M.J."/>
        </authorList>
    </citation>
    <scope>NUCLEOTIDE SEQUENCE</scope>
    <source>
        <strain evidence="2">CHK186-16707</strain>
    </source>
</reference>
<accession>A0A9D2HE12</accession>
<feature type="non-terminal residue" evidence="2">
    <location>
        <position position="104"/>
    </location>
</feature>
<dbReference type="EMBL" id="DXAN01000011">
    <property type="protein sequence ID" value="HJA08335.1"/>
    <property type="molecule type" value="Genomic_DNA"/>
</dbReference>
<evidence type="ECO:0000313" key="2">
    <source>
        <dbReference type="EMBL" id="HJA08335.1"/>
    </source>
</evidence>
<name>A0A9D2HE12_9BACT</name>
<dbReference type="AlphaFoldDB" id="A0A9D2HE12"/>
<protein>
    <submittedName>
        <fullName evidence="2">Uncharacterized protein</fullName>
    </submittedName>
</protein>
<feature type="region of interest" description="Disordered" evidence="1">
    <location>
        <begin position="1"/>
        <end position="23"/>
    </location>
</feature>
<proteinExistence type="predicted"/>
<reference evidence="2" key="2">
    <citation type="submission" date="2021-04" db="EMBL/GenBank/DDBJ databases">
        <authorList>
            <person name="Gilroy R."/>
        </authorList>
    </citation>
    <scope>NUCLEOTIDE SEQUENCE</scope>
    <source>
        <strain evidence="2">CHK186-16707</strain>
    </source>
</reference>
<gene>
    <name evidence="2" type="ORF">H9962_03985</name>
</gene>
<organism evidence="2 3">
    <name type="scientific">Candidatus Mailhella merdigallinarum</name>
    <dbReference type="NCBI Taxonomy" id="2838658"/>
    <lineage>
        <taxon>Bacteria</taxon>
        <taxon>Pseudomonadati</taxon>
        <taxon>Thermodesulfobacteriota</taxon>
        <taxon>Desulfovibrionia</taxon>
        <taxon>Desulfovibrionales</taxon>
        <taxon>Desulfovibrionaceae</taxon>
        <taxon>Mailhella</taxon>
    </lineage>
</organism>
<evidence type="ECO:0000256" key="1">
    <source>
        <dbReference type="SAM" id="MobiDB-lite"/>
    </source>
</evidence>
<comment type="caution">
    <text evidence="2">The sequence shown here is derived from an EMBL/GenBank/DDBJ whole genome shotgun (WGS) entry which is preliminary data.</text>
</comment>
<sequence>MKATANKPEPSSRVFKQGGNESSRPVVVDCVDSPENCGQAAASSRRYARFLCLFVKPPCGLERFAVEKGNRSGGRGSGRPRRMSLKTTLFRRNDGSAAFEIGQF</sequence>
<dbReference type="Proteomes" id="UP000824225">
    <property type="component" value="Unassembled WGS sequence"/>
</dbReference>
<evidence type="ECO:0000313" key="3">
    <source>
        <dbReference type="Proteomes" id="UP000824225"/>
    </source>
</evidence>